<evidence type="ECO:0000313" key="6">
    <source>
        <dbReference type="Proteomes" id="UP000184041"/>
    </source>
</evidence>
<dbReference type="OrthoDB" id="9809989at2"/>
<protein>
    <submittedName>
        <fullName evidence="5">Ig-like domain-containing protein</fullName>
    </submittedName>
</protein>
<name>A0A1M4SH89_9BACT</name>
<feature type="chain" id="PRO_5012838423" evidence="3">
    <location>
        <begin position="28"/>
        <end position="542"/>
    </location>
</feature>
<proteinExistence type="predicted"/>
<dbReference type="AlphaFoldDB" id="A0A1M4SH89"/>
<gene>
    <name evidence="5" type="ORF">SAMN05443144_10136</name>
</gene>
<feature type="signal peptide" evidence="3">
    <location>
        <begin position="1"/>
        <end position="27"/>
    </location>
</feature>
<dbReference type="Proteomes" id="UP000184041">
    <property type="component" value="Unassembled WGS sequence"/>
</dbReference>
<feature type="region of interest" description="Disordered" evidence="2">
    <location>
        <begin position="26"/>
        <end position="51"/>
    </location>
</feature>
<organism evidence="5 6">
    <name type="scientific">Fodinibius roseus</name>
    <dbReference type="NCBI Taxonomy" id="1194090"/>
    <lineage>
        <taxon>Bacteria</taxon>
        <taxon>Pseudomonadati</taxon>
        <taxon>Balneolota</taxon>
        <taxon>Balneolia</taxon>
        <taxon>Balneolales</taxon>
        <taxon>Balneolaceae</taxon>
        <taxon>Fodinibius</taxon>
    </lineage>
</organism>
<evidence type="ECO:0000259" key="4">
    <source>
        <dbReference type="Pfam" id="PF13205"/>
    </source>
</evidence>
<dbReference type="EMBL" id="FQUS01000001">
    <property type="protein sequence ID" value="SHE31560.1"/>
    <property type="molecule type" value="Genomic_DNA"/>
</dbReference>
<evidence type="ECO:0000313" key="5">
    <source>
        <dbReference type="EMBL" id="SHE31560.1"/>
    </source>
</evidence>
<dbReference type="STRING" id="1194090.SAMN05443144_10136"/>
<keyword evidence="6" id="KW-1185">Reference proteome</keyword>
<dbReference type="Pfam" id="PF13205">
    <property type="entry name" value="Big_5"/>
    <property type="match status" value="1"/>
</dbReference>
<evidence type="ECO:0000256" key="1">
    <source>
        <dbReference type="ARBA" id="ARBA00022729"/>
    </source>
</evidence>
<reference evidence="5 6" key="1">
    <citation type="submission" date="2016-11" db="EMBL/GenBank/DDBJ databases">
        <authorList>
            <person name="Jaros S."/>
            <person name="Januszkiewicz K."/>
            <person name="Wedrychowicz H."/>
        </authorList>
    </citation>
    <scope>NUCLEOTIDE SEQUENCE [LARGE SCALE GENOMIC DNA]</scope>
    <source>
        <strain evidence="5 6">DSM 21986</strain>
    </source>
</reference>
<dbReference type="RefSeq" id="WP_073058804.1">
    <property type="nucleotide sequence ID" value="NZ_FQUS01000001.1"/>
</dbReference>
<accession>A0A1M4SH89</accession>
<evidence type="ECO:0000256" key="2">
    <source>
        <dbReference type="SAM" id="MobiDB-lite"/>
    </source>
</evidence>
<evidence type="ECO:0000256" key="3">
    <source>
        <dbReference type="SAM" id="SignalP"/>
    </source>
</evidence>
<sequence length="542" mass="60728">MNTHQITAVLARAALAVALLISGCATPSSPTGGPRDEEGPTIVRTEPETGTTNFSERSIVFHFSEFVERSSLPQAIVVEPDIGIEYELDWGRKSVEVVFTRDIPDSTTLIVTIETELRDTNGNDMASSHKTAVSTGSEIDEGKLFGRVIDAKTGEGNEDQRILLYREPVDLTRTANYIASTDTSGSFQFEYLSPGRYKAFWVDDRNRNKIWEPAQERAQPFSREFMELAKAGEDTLGTIFVTAVDTTKPVLQGVGLFSSRRMRMRFSENIQLTDSSALSVTDTLGNALAEAVPLYIPPDDPFVLFAHSEQALSESQSYSLDIRGIVDEFGNGAAGYSQTFTGSAQEDTTIQRIITRNNLTGYYPTDTVEVIYAKPIEASTIRDSLKVVEGSELVESWQRVEIRDNILKIAPDSLWQENLDYELRIWDPIIEDYRKLQPRIWNRSQLGRINIVAEDTTKENIVLQIRNEESDIRRDTVFTGEAEIGSLPAFNYTVIAYRDQNGNGQWDFGQVSPFRAPEPYFIQREVPVEEGMTGDLTISFSR</sequence>
<dbReference type="InterPro" id="IPR032812">
    <property type="entry name" value="SbsA_Ig"/>
</dbReference>
<keyword evidence="1 3" id="KW-0732">Signal</keyword>
<feature type="domain" description="SbsA Ig-like" evidence="4">
    <location>
        <begin position="36"/>
        <end position="130"/>
    </location>
</feature>